<dbReference type="Proteomes" id="UP000248897">
    <property type="component" value="Chromosome 1"/>
</dbReference>
<dbReference type="Gene3D" id="1.20.1250.20">
    <property type="entry name" value="MFS general substrate transporter like domains"/>
    <property type="match status" value="2"/>
</dbReference>
<feature type="transmembrane region" description="Helical" evidence="6">
    <location>
        <begin position="213"/>
        <end position="238"/>
    </location>
</feature>
<accession>A0A2X4U973</accession>
<organism evidence="8 9">
    <name type="scientific">Serratia plymuthica</name>
    <dbReference type="NCBI Taxonomy" id="82996"/>
    <lineage>
        <taxon>Bacteria</taxon>
        <taxon>Pseudomonadati</taxon>
        <taxon>Pseudomonadota</taxon>
        <taxon>Gammaproteobacteria</taxon>
        <taxon>Enterobacterales</taxon>
        <taxon>Yersiniaceae</taxon>
        <taxon>Serratia</taxon>
    </lineage>
</organism>
<dbReference type="STRING" id="82996.ADP72_08380"/>
<dbReference type="AlphaFoldDB" id="A0A2X4U973"/>
<keyword evidence="10" id="KW-1185">Reference proteome</keyword>
<keyword evidence="2" id="KW-1003">Cell membrane</keyword>
<dbReference type="RefSeq" id="WP_063202199.1">
    <property type="nucleotide sequence ID" value="NZ_CAMITG010000001.1"/>
</dbReference>
<evidence type="ECO:0000313" key="7">
    <source>
        <dbReference type="EMBL" id="QPS22631.1"/>
    </source>
</evidence>
<evidence type="ECO:0000256" key="5">
    <source>
        <dbReference type="ARBA" id="ARBA00023136"/>
    </source>
</evidence>
<keyword evidence="5 6" id="KW-0472">Membrane</keyword>
<feature type="transmembrane region" description="Helical" evidence="6">
    <location>
        <begin position="21"/>
        <end position="47"/>
    </location>
</feature>
<dbReference type="PANTHER" id="PTHR43124">
    <property type="entry name" value="PURINE EFFLUX PUMP PBUE"/>
    <property type="match status" value="1"/>
</dbReference>
<gene>
    <name evidence="7" type="ORF">I6G64_09740</name>
    <name evidence="8" type="ORF">NCTC12961_00668</name>
</gene>
<keyword evidence="3 6" id="KW-0812">Transmembrane</keyword>
<feature type="transmembrane region" description="Helical" evidence="6">
    <location>
        <begin position="143"/>
        <end position="165"/>
    </location>
</feature>
<reference evidence="8 9" key="1">
    <citation type="submission" date="2018-06" db="EMBL/GenBank/DDBJ databases">
        <authorList>
            <consortium name="Pathogen Informatics"/>
            <person name="Doyle S."/>
        </authorList>
    </citation>
    <scope>NUCLEOTIDE SEQUENCE [LARGE SCALE GENOMIC DNA]</scope>
    <source>
        <strain evidence="8 9">NCTC12961</strain>
    </source>
</reference>
<dbReference type="GO" id="GO:0005886">
    <property type="term" value="C:plasma membrane"/>
    <property type="evidence" value="ECO:0007669"/>
    <property type="project" value="UniProtKB-SubCell"/>
</dbReference>
<name>A0A2X4U973_SERPL</name>
<dbReference type="InterPro" id="IPR011701">
    <property type="entry name" value="MFS"/>
</dbReference>
<feature type="transmembrane region" description="Helical" evidence="6">
    <location>
        <begin position="250"/>
        <end position="270"/>
    </location>
</feature>
<dbReference type="InterPro" id="IPR036259">
    <property type="entry name" value="MFS_trans_sf"/>
</dbReference>
<feature type="transmembrane region" description="Helical" evidence="6">
    <location>
        <begin position="171"/>
        <end position="192"/>
    </location>
</feature>
<feature type="transmembrane region" description="Helical" evidence="6">
    <location>
        <begin position="59"/>
        <end position="80"/>
    </location>
</feature>
<dbReference type="SUPFAM" id="SSF103473">
    <property type="entry name" value="MFS general substrate transporter"/>
    <property type="match status" value="1"/>
</dbReference>
<proteinExistence type="predicted"/>
<protein>
    <submittedName>
        <fullName evidence="8">Arabinose efflux permease</fullName>
    </submittedName>
    <submittedName>
        <fullName evidence="7">MFS transporter</fullName>
    </submittedName>
</protein>
<dbReference type="GO" id="GO:0022857">
    <property type="term" value="F:transmembrane transporter activity"/>
    <property type="evidence" value="ECO:0007669"/>
    <property type="project" value="InterPro"/>
</dbReference>
<dbReference type="EMBL" id="LS483469">
    <property type="protein sequence ID" value="SQI30942.1"/>
    <property type="molecule type" value="Genomic_DNA"/>
</dbReference>
<evidence type="ECO:0000256" key="4">
    <source>
        <dbReference type="ARBA" id="ARBA00022989"/>
    </source>
</evidence>
<dbReference type="InterPro" id="IPR050189">
    <property type="entry name" value="MFS_Efflux_Transporters"/>
</dbReference>
<keyword evidence="4 6" id="KW-1133">Transmembrane helix</keyword>
<feature type="transmembrane region" description="Helical" evidence="6">
    <location>
        <begin position="277"/>
        <end position="293"/>
    </location>
</feature>
<sequence>MSSDSVSVPSTGAAIPCPPRLLTAIIIFAAIAPGILMTAPAIAAQLAGQWQLTPAQIGHLFSTELGAMSLATLPAWWWISRVNWRRVAALAAAVFIAGNLASALISDFTLLLGLRFIASMAGGTLMILCITCAGGTANPSRVYAFWVLGQLVLGAVGLLVLPPLFAHFGLMAVYLILAAIMLCCLPLIRAFPAGFHPTHSALRSAASPLFRKAFAVLAVLSFYISLSAVWTFIGSIAAAAGLSPVNSGQVLAAATLFGIVGAGGAAFISARRRGNGLIWLGYGLLIAGIALLIRDPLLLRFAVAAVLFKFTWTFVLPFILARVAGLDNNGKLMNNINLVIGGGMAIGPTLAGYLIESSGGFDALLIGALGCALLSLLLILFASPRTPRH</sequence>
<feature type="transmembrane region" description="Helical" evidence="6">
    <location>
        <begin position="361"/>
        <end position="382"/>
    </location>
</feature>
<evidence type="ECO:0000256" key="6">
    <source>
        <dbReference type="SAM" id="Phobius"/>
    </source>
</evidence>
<evidence type="ECO:0000256" key="3">
    <source>
        <dbReference type="ARBA" id="ARBA00022692"/>
    </source>
</evidence>
<feature type="transmembrane region" description="Helical" evidence="6">
    <location>
        <begin position="87"/>
        <end position="106"/>
    </location>
</feature>
<dbReference type="EMBL" id="CP065673">
    <property type="protein sequence ID" value="QPS22631.1"/>
    <property type="molecule type" value="Genomic_DNA"/>
</dbReference>
<feature type="transmembrane region" description="Helical" evidence="6">
    <location>
        <begin position="112"/>
        <end position="131"/>
    </location>
</feature>
<comment type="subcellular location">
    <subcellularLocation>
        <location evidence="1">Cell membrane</location>
        <topology evidence="1">Multi-pass membrane protein</topology>
    </subcellularLocation>
</comment>
<feature type="transmembrane region" description="Helical" evidence="6">
    <location>
        <begin position="299"/>
        <end position="324"/>
    </location>
</feature>
<feature type="transmembrane region" description="Helical" evidence="6">
    <location>
        <begin position="336"/>
        <end position="355"/>
    </location>
</feature>
<evidence type="ECO:0000256" key="2">
    <source>
        <dbReference type="ARBA" id="ARBA00022475"/>
    </source>
</evidence>
<evidence type="ECO:0000313" key="10">
    <source>
        <dbReference type="Proteomes" id="UP000594967"/>
    </source>
</evidence>
<evidence type="ECO:0000313" key="8">
    <source>
        <dbReference type="EMBL" id="SQI30942.1"/>
    </source>
</evidence>
<dbReference type="Proteomes" id="UP000594967">
    <property type="component" value="Chromosome"/>
</dbReference>
<dbReference type="PANTHER" id="PTHR43124:SF10">
    <property type="entry name" value="PURINE EFFLUX PUMP PBUE"/>
    <property type="match status" value="1"/>
</dbReference>
<reference evidence="7 10" key="2">
    <citation type="submission" date="2020-12" db="EMBL/GenBank/DDBJ databases">
        <title>FDA dAtabase for Regulatory Grade micrObial Sequences (FDA-ARGOS): Supporting development and validation of Infectious Disease Dx tests.</title>
        <authorList>
            <person name="Sproer C."/>
            <person name="Gronow S."/>
            <person name="Severitt S."/>
            <person name="Schroder I."/>
            <person name="Tallon L."/>
            <person name="Sadzewicz L."/>
            <person name="Zhao X."/>
            <person name="Boylan J."/>
            <person name="Ott S."/>
            <person name="Bowen H."/>
            <person name="Vavikolanu K."/>
            <person name="Mehta A."/>
            <person name="Aluvathingal J."/>
            <person name="Nadendla S."/>
            <person name="Lowell S."/>
            <person name="Myers T."/>
            <person name="Yan Y."/>
            <person name="Sichtig H."/>
        </authorList>
    </citation>
    <scope>NUCLEOTIDE SEQUENCE [LARGE SCALE GENOMIC DNA]</scope>
    <source>
        <strain evidence="7 10">FDAARGOS_907</strain>
    </source>
</reference>
<evidence type="ECO:0000256" key="1">
    <source>
        <dbReference type="ARBA" id="ARBA00004651"/>
    </source>
</evidence>
<evidence type="ECO:0000313" key="9">
    <source>
        <dbReference type="Proteomes" id="UP000248897"/>
    </source>
</evidence>
<dbReference type="Pfam" id="PF07690">
    <property type="entry name" value="MFS_1"/>
    <property type="match status" value="1"/>
</dbReference>